<proteinExistence type="predicted"/>
<dbReference type="PANTHER" id="PTHR28336:SF3">
    <property type="entry name" value="CHROMOSOME 11 C6ORF62 HOMOLOG"/>
    <property type="match status" value="1"/>
</dbReference>
<sequence>MHSTGIGGNEMNDNWSKKGKFIQVYKCRDDSWKIADREFIGTHMDVATVTLPSRKVSYVVIGIKGKPTVPNDDFLKAAEEIYILSNSSIVQIIAKQRTDNPHIMMIECVEWNRVSSRISELKLLGYSVGPDSSVEFSLLDGQAITLQCSGNISMATNSKVKLTYHSYMDTAKQEVCLQVVNEFSQKDSSVYFGELQFKVMSDERDRRTFHHIIHGSLPLTLPQSNRNI</sequence>
<protein>
    <submittedName>
        <fullName evidence="1">Uncharacterized protein</fullName>
    </submittedName>
</protein>
<accession>A0AAE0RNG2</accession>
<comment type="caution">
    <text evidence="1">The sequence shown here is derived from an EMBL/GenBank/DDBJ whole genome shotgun (WGS) entry which is preliminary data.</text>
</comment>
<evidence type="ECO:0000313" key="1">
    <source>
        <dbReference type="EMBL" id="KAK3576634.1"/>
    </source>
</evidence>
<dbReference type="Proteomes" id="UP001195483">
    <property type="component" value="Unassembled WGS sequence"/>
</dbReference>
<organism evidence="1 2">
    <name type="scientific">Potamilus streckersoni</name>
    <dbReference type="NCBI Taxonomy" id="2493646"/>
    <lineage>
        <taxon>Eukaryota</taxon>
        <taxon>Metazoa</taxon>
        <taxon>Spiralia</taxon>
        <taxon>Lophotrochozoa</taxon>
        <taxon>Mollusca</taxon>
        <taxon>Bivalvia</taxon>
        <taxon>Autobranchia</taxon>
        <taxon>Heteroconchia</taxon>
        <taxon>Palaeoheterodonta</taxon>
        <taxon>Unionida</taxon>
        <taxon>Unionoidea</taxon>
        <taxon>Unionidae</taxon>
        <taxon>Ambleminae</taxon>
        <taxon>Lampsilini</taxon>
        <taxon>Potamilus</taxon>
    </lineage>
</organism>
<reference evidence="1" key="3">
    <citation type="submission" date="2023-05" db="EMBL/GenBank/DDBJ databases">
        <authorList>
            <person name="Smith C.H."/>
        </authorList>
    </citation>
    <scope>NUCLEOTIDE SEQUENCE</scope>
    <source>
        <strain evidence="1">CHS0354</strain>
        <tissue evidence="1">Mantle</tissue>
    </source>
</reference>
<dbReference type="PANTHER" id="PTHR28336">
    <property type="entry name" value="BA1-643"/>
    <property type="match status" value="1"/>
</dbReference>
<keyword evidence="2" id="KW-1185">Reference proteome</keyword>
<name>A0AAE0RNG2_9BIVA</name>
<dbReference type="AlphaFoldDB" id="A0AAE0RNG2"/>
<reference evidence="1" key="1">
    <citation type="journal article" date="2021" name="Genome Biol. Evol.">
        <title>A High-Quality Reference Genome for a Parasitic Bivalve with Doubly Uniparental Inheritance (Bivalvia: Unionida).</title>
        <authorList>
            <person name="Smith C.H."/>
        </authorList>
    </citation>
    <scope>NUCLEOTIDE SEQUENCE</scope>
    <source>
        <strain evidence="1">CHS0354</strain>
    </source>
</reference>
<reference evidence="1" key="2">
    <citation type="journal article" date="2021" name="Genome Biol. Evol.">
        <title>Developing a high-quality reference genome for a parasitic bivalve with doubly uniparental inheritance (Bivalvia: Unionida).</title>
        <authorList>
            <person name="Smith C.H."/>
        </authorList>
    </citation>
    <scope>NUCLEOTIDE SEQUENCE</scope>
    <source>
        <strain evidence="1">CHS0354</strain>
        <tissue evidence="1">Mantle</tissue>
    </source>
</reference>
<dbReference type="EMBL" id="JAEAOA010001402">
    <property type="protein sequence ID" value="KAK3576634.1"/>
    <property type="molecule type" value="Genomic_DNA"/>
</dbReference>
<gene>
    <name evidence="1" type="ORF">CHS0354_023153</name>
</gene>
<evidence type="ECO:0000313" key="2">
    <source>
        <dbReference type="Proteomes" id="UP001195483"/>
    </source>
</evidence>